<dbReference type="PROSITE" id="PS50885">
    <property type="entry name" value="HAMP"/>
    <property type="match status" value="1"/>
</dbReference>
<name>A0ABW3HTD7_9BACL</name>
<dbReference type="SMART" id="SM00388">
    <property type="entry name" value="HisKA"/>
    <property type="match status" value="1"/>
</dbReference>
<dbReference type="CDD" id="cd00075">
    <property type="entry name" value="HATPase"/>
    <property type="match status" value="1"/>
</dbReference>
<keyword evidence="21" id="KW-1185">Reference proteome</keyword>
<keyword evidence="14 17" id="KW-0472">Membrane</keyword>
<dbReference type="Pfam" id="PF00672">
    <property type="entry name" value="HAMP"/>
    <property type="match status" value="1"/>
</dbReference>
<evidence type="ECO:0000256" key="6">
    <source>
        <dbReference type="ARBA" id="ARBA00022679"/>
    </source>
</evidence>
<comment type="subcellular location">
    <subcellularLocation>
        <location evidence="2">Cell membrane</location>
        <topology evidence="2">Multi-pass membrane protein</topology>
    </subcellularLocation>
</comment>
<keyword evidence="10" id="KW-0067">ATP-binding</keyword>
<organism evidence="20 21">
    <name type="scientific">Paenibacillus chungangensis</name>
    <dbReference type="NCBI Taxonomy" id="696535"/>
    <lineage>
        <taxon>Bacteria</taxon>
        <taxon>Bacillati</taxon>
        <taxon>Bacillota</taxon>
        <taxon>Bacilli</taxon>
        <taxon>Bacillales</taxon>
        <taxon>Paenibacillaceae</taxon>
        <taxon>Paenibacillus</taxon>
    </lineage>
</organism>
<dbReference type="EC" id="2.7.13.3" evidence="3"/>
<keyword evidence="8" id="KW-0547">Nucleotide-binding</keyword>
<evidence type="ECO:0000256" key="11">
    <source>
        <dbReference type="ARBA" id="ARBA00022989"/>
    </source>
</evidence>
<dbReference type="InterPro" id="IPR050398">
    <property type="entry name" value="HssS/ArlS-like"/>
</dbReference>
<evidence type="ECO:0000256" key="9">
    <source>
        <dbReference type="ARBA" id="ARBA00022777"/>
    </source>
</evidence>
<accession>A0ABW3HTD7</accession>
<comment type="catalytic activity">
    <reaction evidence="1">
        <text>ATP + protein L-histidine = ADP + protein N-phospho-L-histidine.</text>
        <dbReference type="EC" id="2.7.13.3"/>
    </reaction>
</comment>
<evidence type="ECO:0000256" key="4">
    <source>
        <dbReference type="ARBA" id="ARBA00022475"/>
    </source>
</evidence>
<dbReference type="SMART" id="SM00304">
    <property type="entry name" value="HAMP"/>
    <property type="match status" value="1"/>
</dbReference>
<dbReference type="SMART" id="SM00387">
    <property type="entry name" value="HATPase_c"/>
    <property type="match status" value="1"/>
</dbReference>
<evidence type="ECO:0000256" key="15">
    <source>
        <dbReference type="ARBA" id="ARBA00037219"/>
    </source>
</evidence>
<dbReference type="CDD" id="cd06225">
    <property type="entry name" value="HAMP"/>
    <property type="match status" value="1"/>
</dbReference>
<evidence type="ECO:0000256" key="16">
    <source>
        <dbReference type="ARBA" id="ARBA00040841"/>
    </source>
</evidence>
<keyword evidence="11 17" id="KW-1133">Transmembrane helix</keyword>
<dbReference type="InterPro" id="IPR003594">
    <property type="entry name" value="HATPase_dom"/>
</dbReference>
<evidence type="ECO:0000259" key="18">
    <source>
        <dbReference type="PROSITE" id="PS50109"/>
    </source>
</evidence>
<reference evidence="21" key="1">
    <citation type="journal article" date="2019" name="Int. J. Syst. Evol. Microbiol.">
        <title>The Global Catalogue of Microorganisms (GCM) 10K type strain sequencing project: providing services to taxonomists for standard genome sequencing and annotation.</title>
        <authorList>
            <consortium name="The Broad Institute Genomics Platform"/>
            <consortium name="The Broad Institute Genome Sequencing Center for Infectious Disease"/>
            <person name="Wu L."/>
            <person name="Ma J."/>
        </authorList>
    </citation>
    <scope>NUCLEOTIDE SEQUENCE [LARGE SCALE GENOMIC DNA]</scope>
    <source>
        <strain evidence="21">CCUG 59129</strain>
    </source>
</reference>
<dbReference type="Gene3D" id="6.10.340.10">
    <property type="match status" value="1"/>
</dbReference>
<dbReference type="Pfam" id="PF00512">
    <property type="entry name" value="HisKA"/>
    <property type="match status" value="1"/>
</dbReference>
<protein>
    <recommendedName>
        <fullName evidence="16">Heme sensor protein HssS</fullName>
        <ecNumber evidence="3">2.7.13.3</ecNumber>
    </recommendedName>
</protein>
<keyword evidence="9 20" id="KW-0418">Kinase</keyword>
<feature type="transmembrane region" description="Helical" evidence="17">
    <location>
        <begin position="162"/>
        <end position="182"/>
    </location>
</feature>
<dbReference type="InterPro" id="IPR003661">
    <property type="entry name" value="HisK_dim/P_dom"/>
</dbReference>
<evidence type="ECO:0000256" key="5">
    <source>
        <dbReference type="ARBA" id="ARBA00022553"/>
    </source>
</evidence>
<evidence type="ECO:0000259" key="19">
    <source>
        <dbReference type="PROSITE" id="PS50885"/>
    </source>
</evidence>
<dbReference type="PROSITE" id="PS50109">
    <property type="entry name" value="HIS_KIN"/>
    <property type="match status" value="1"/>
</dbReference>
<keyword evidence="5" id="KW-0597">Phosphoprotein</keyword>
<evidence type="ECO:0000256" key="14">
    <source>
        <dbReference type="ARBA" id="ARBA00023136"/>
    </source>
</evidence>
<dbReference type="Gene3D" id="3.30.565.10">
    <property type="entry name" value="Histidine kinase-like ATPase, C-terminal domain"/>
    <property type="match status" value="1"/>
</dbReference>
<keyword evidence="13" id="KW-0843">Virulence</keyword>
<evidence type="ECO:0000256" key="2">
    <source>
        <dbReference type="ARBA" id="ARBA00004651"/>
    </source>
</evidence>
<dbReference type="Gene3D" id="1.10.287.130">
    <property type="match status" value="1"/>
</dbReference>
<keyword evidence="4" id="KW-1003">Cell membrane</keyword>
<evidence type="ECO:0000256" key="3">
    <source>
        <dbReference type="ARBA" id="ARBA00012438"/>
    </source>
</evidence>
<gene>
    <name evidence="20" type="ORF">ACFQ2I_15665</name>
</gene>
<evidence type="ECO:0000256" key="7">
    <source>
        <dbReference type="ARBA" id="ARBA00022692"/>
    </source>
</evidence>
<keyword evidence="12" id="KW-0902">Two-component regulatory system</keyword>
<evidence type="ECO:0000256" key="1">
    <source>
        <dbReference type="ARBA" id="ARBA00000085"/>
    </source>
</evidence>
<dbReference type="InterPro" id="IPR005467">
    <property type="entry name" value="His_kinase_dom"/>
</dbReference>
<evidence type="ECO:0000256" key="13">
    <source>
        <dbReference type="ARBA" id="ARBA00023026"/>
    </source>
</evidence>
<evidence type="ECO:0000313" key="20">
    <source>
        <dbReference type="EMBL" id="MFD0960828.1"/>
    </source>
</evidence>
<keyword evidence="7 17" id="KW-0812">Transmembrane</keyword>
<evidence type="ECO:0000256" key="12">
    <source>
        <dbReference type="ARBA" id="ARBA00023012"/>
    </source>
</evidence>
<evidence type="ECO:0000256" key="8">
    <source>
        <dbReference type="ARBA" id="ARBA00022741"/>
    </source>
</evidence>
<dbReference type="InterPro" id="IPR036890">
    <property type="entry name" value="HATPase_C_sf"/>
</dbReference>
<evidence type="ECO:0000313" key="21">
    <source>
        <dbReference type="Proteomes" id="UP001596989"/>
    </source>
</evidence>
<dbReference type="CDD" id="cd00082">
    <property type="entry name" value="HisKA"/>
    <property type="match status" value="1"/>
</dbReference>
<dbReference type="RefSeq" id="WP_377565653.1">
    <property type="nucleotide sequence ID" value="NZ_JBHTJZ010000024.1"/>
</dbReference>
<dbReference type="Proteomes" id="UP001596989">
    <property type="component" value="Unassembled WGS sequence"/>
</dbReference>
<evidence type="ECO:0000256" key="10">
    <source>
        <dbReference type="ARBA" id="ARBA00022840"/>
    </source>
</evidence>
<dbReference type="InterPro" id="IPR036097">
    <property type="entry name" value="HisK_dim/P_sf"/>
</dbReference>
<dbReference type="InterPro" id="IPR004358">
    <property type="entry name" value="Sig_transdc_His_kin-like_C"/>
</dbReference>
<dbReference type="PRINTS" id="PR00344">
    <property type="entry name" value="BCTRLSENSOR"/>
</dbReference>
<feature type="domain" description="Histidine kinase" evidence="18">
    <location>
        <begin position="244"/>
        <end position="459"/>
    </location>
</feature>
<dbReference type="PANTHER" id="PTHR45528">
    <property type="entry name" value="SENSOR HISTIDINE KINASE CPXA"/>
    <property type="match status" value="1"/>
</dbReference>
<sequence length="464" mass="51754">MKTLYVRIVASFIGITLISGLAALFITDYYYEYRLQDDNRESVLPIALGVQSFFQSNPAIGLDNYMEHVASLGYQIYLVDKAQDVHTYGDPFKHDDIAQDTVRQVLSGYPYYGSESKHILKILGYFENSVQNTIGLPLQASGETYAMFIRPNLQQQIGEVRVLLALLLSYAFVLILAFIVILTRSIVKPLQAMKKATNKIVSGSYKVALDVKRQDEIGDLARHFSHMAGALERLDEMRQEFVANVSHEFQTPVTSIHGFADAILKGEVTPEEQKQYLDIIHEESARLSSLSKQLLTLASLDKDTPVMKPSSFRLDEQIRHVLIVLEWQWTQKRLELELDLPATTINADESLLHHVWTNVIANAIKFSHEDGSLAISISEEAKGVHIIVSDTGTGIPPDALPHIFDRFYKADKARSRRDGGSGLGLAICRKIVQLHGGTIQASSEEGKGTSIAVWLPVSNGRQSD</sequence>
<dbReference type="InterPro" id="IPR003660">
    <property type="entry name" value="HAMP_dom"/>
</dbReference>
<dbReference type="GO" id="GO:0016301">
    <property type="term" value="F:kinase activity"/>
    <property type="evidence" value="ECO:0007669"/>
    <property type="project" value="UniProtKB-KW"/>
</dbReference>
<proteinExistence type="predicted"/>
<comment type="function">
    <text evidence="15">Member of the two-component regulatory system HssS/HssR involved in intracellular heme homeostasis and tempering of staphylococcal virulence. HssS functions as a heme sensor histidine kinase which is autophosphorylated at a histidine residue and transfers its phosphate group to an aspartate residue of HssR. HssR/HssS activates the expression of hrtAB, an efflux pump, in response to extracellular heme, hemin, hemoglobin or blood.</text>
</comment>
<keyword evidence="6" id="KW-0808">Transferase</keyword>
<evidence type="ECO:0000256" key="17">
    <source>
        <dbReference type="SAM" id="Phobius"/>
    </source>
</evidence>
<dbReference type="PANTHER" id="PTHR45528:SF11">
    <property type="entry name" value="HISTIDINE KINASE"/>
    <property type="match status" value="1"/>
</dbReference>
<dbReference type="EMBL" id="JBHTJZ010000024">
    <property type="protein sequence ID" value="MFD0960828.1"/>
    <property type="molecule type" value="Genomic_DNA"/>
</dbReference>
<dbReference type="SUPFAM" id="SSF47384">
    <property type="entry name" value="Homodimeric domain of signal transducing histidine kinase"/>
    <property type="match status" value="1"/>
</dbReference>
<comment type="caution">
    <text evidence="20">The sequence shown here is derived from an EMBL/GenBank/DDBJ whole genome shotgun (WGS) entry which is preliminary data.</text>
</comment>
<feature type="transmembrane region" description="Helical" evidence="17">
    <location>
        <begin position="6"/>
        <end position="31"/>
    </location>
</feature>
<dbReference type="SUPFAM" id="SSF158472">
    <property type="entry name" value="HAMP domain-like"/>
    <property type="match status" value="1"/>
</dbReference>
<feature type="domain" description="HAMP" evidence="19">
    <location>
        <begin position="184"/>
        <end position="236"/>
    </location>
</feature>
<dbReference type="Pfam" id="PF02518">
    <property type="entry name" value="HATPase_c"/>
    <property type="match status" value="1"/>
</dbReference>
<dbReference type="SUPFAM" id="SSF55874">
    <property type="entry name" value="ATPase domain of HSP90 chaperone/DNA topoisomerase II/histidine kinase"/>
    <property type="match status" value="1"/>
</dbReference>